<feature type="compositionally biased region" description="Polar residues" evidence="1">
    <location>
        <begin position="65"/>
        <end position="81"/>
    </location>
</feature>
<feature type="compositionally biased region" description="Low complexity" evidence="1">
    <location>
        <begin position="13"/>
        <end position="25"/>
    </location>
</feature>
<dbReference type="Proteomes" id="UP000241890">
    <property type="component" value="Unassembled WGS sequence"/>
</dbReference>
<accession>A0A2R5GVG3</accession>
<dbReference type="EMBL" id="BEYU01000200">
    <property type="protein sequence ID" value="GBG34555.1"/>
    <property type="molecule type" value="Genomic_DNA"/>
</dbReference>
<evidence type="ECO:0000256" key="1">
    <source>
        <dbReference type="SAM" id="MobiDB-lite"/>
    </source>
</evidence>
<feature type="compositionally biased region" description="Basic and acidic residues" evidence="1">
    <location>
        <begin position="1"/>
        <end position="12"/>
    </location>
</feature>
<name>A0A2R5GVG3_9STRA</name>
<dbReference type="AlphaFoldDB" id="A0A2R5GVG3"/>
<evidence type="ECO:0000313" key="3">
    <source>
        <dbReference type="Proteomes" id="UP000241890"/>
    </source>
</evidence>
<organism evidence="2 3">
    <name type="scientific">Hondaea fermentalgiana</name>
    <dbReference type="NCBI Taxonomy" id="2315210"/>
    <lineage>
        <taxon>Eukaryota</taxon>
        <taxon>Sar</taxon>
        <taxon>Stramenopiles</taxon>
        <taxon>Bigyra</taxon>
        <taxon>Labyrinthulomycetes</taxon>
        <taxon>Thraustochytrida</taxon>
        <taxon>Thraustochytriidae</taxon>
        <taxon>Hondaea</taxon>
    </lineage>
</organism>
<feature type="compositionally biased region" description="Basic and acidic residues" evidence="1">
    <location>
        <begin position="41"/>
        <end position="63"/>
    </location>
</feature>
<dbReference type="InParanoid" id="A0A2R5GVG3"/>
<feature type="non-terminal residue" evidence="2">
    <location>
        <position position="144"/>
    </location>
</feature>
<comment type="caution">
    <text evidence="2">The sequence shown here is derived from an EMBL/GenBank/DDBJ whole genome shotgun (WGS) entry which is preliminary data.</text>
</comment>
<feature type="region of interest" description="Disordered" evidence="1">
    <location>
        <begin position="1"/>
        <end position="144"/>
    </location>
</feature>
<evidence type="ECO:0000313" key="2">
    <source>
        <dbReference type="EMBL" id="GBG34555.1"/>
    </source>
</evidence>
<protein>
    <submittedName>
        <fullName evidence="2">Uncharacterized protein</fullName>
    </submittedName>
</protein>
<proteinExistence type="predicted"/>
<reference evidence="2 3" key="1">
    <citation type="submission" date="2017-12" db="EMBL/GenBank/DDBJ databases">
        <title>Sequencing, de novo assembly and annotation of complete genome of a new Thraustochytrid species, strain FCC1311.</title>
        <authorList>
            <person name="Sedici K."/>
            <person name="Godart F."/>
            <person name="Aiese Cigliano R."/>
            <person name="Sanseverino W."/>
            <person name="Barakat M."/>
            <person name="Ortet P."/>
            <person name="Marechal E."/>
            <person name="Cagnac O."/>
            <person name="Amato A."/>
        </authorList>
    </citation>
    <scope>NUCLEOTIDE SEQUENCE [LARGE SCALE GENOMIC DNA]</scope>
</reference>
<feature type="compositionally biased region" description="Acidic residues" evidence="1">
    <location>
        <begin position="26"/>
        <end position="35"/>
    </location>
</feature>
<sequence length="144" mass="15694">MIPRTARHEETRATAAGSFSSGASDNNDDDDDDFFFGDNIADERGLDHKDLDEHDAHEQDDQYKLSPTISHSNGPLLSSVLQLERGLDKRLADDNAPADGSAQRSKNENNDSPGTGMRKSRSMGTLSFAKRSRGLQGSKSEKGK</sequence>
<gene>
    <name evidence="2" type="ORF">FCC1311_079301</name>
</gene>
<keyword evidence="3" id="KW-1185">Reference proteome</keyword>